<dbReference type="InterPro" id="IPR036305">
    <property type="entry name" value="RGS_sf"/>
</dbReference>
<dbReference type="InterPro" id="IPR044926">
    <property type="entry name" value="RGS_subdomain_2"/>
</dbReference>
<dbReference type="PANTHER" id="PTHR46361">
    <property type="entry name" value="ELECTRON CARRIER/ PROTEIN DISULFIDE OXIDOREDUCTASE"/>
    <property type="match status" value="1"/>
</dbReference>
<gene>
    <name evidence="3" type="ORF">M0811_14009</name>
</gene>
<dbReference type="SMART" id="SM00315">
    <property type="entry name" value="RGS"/>
    <property type="match status" value="1"/>
</dbReference>
<dbReference type="Gene3D" id="1.10.167.10">
    <property type="entry name" value="Regulator of G-protein Signalling 4, domain 2"/>
    <property type="match status" value="1"/>
</dbReference>
<keyword evidence="1" id="KW-0175">Coiled coil</keyword>
<dbReference type="PROSITE" id="PS50132">
    <property type="entry name" value="RGS"/>
    <property type="match status" value="1"/>
</dbReference>
<accession>A0A9Q0RJ81</accession>
<feature type="domain" description="RGS" evidence="2">
    <location>
        <begin position="404"/>
        <end position="522"/>
    </location>
</feature>
<organism evidence="3 4">
    <name type="scientific">Anaeramoeba ignava</name>
    <name type="common">Anaerobic marine amoeba</name>
    <dbReference type="NCBI Taxonomy" id="1746090"/>
    <lineage>
        <taxon>Eukaryota</taxon>
        <taxon>Metamonada</taxon>
        <taxon>Anaeramoebidae</taxon>
        <taxon>Anaeramoeba</taxon>
    </lineage>
</organism>
<dbReference type="CDD" id="cd07440">
    <property type="entry name" value="RGS"/>
    <property type="match status" value="1"/>
</dbReference>
<comment type="caution">
    <text evidence="3">The sequence shown here is derived from an EMBL/GenBank/DDBJ whole genome shotgun (WGS) entry which is preliminary data.</text>
</comment>
<evidence type="ECO:0000313" key="4">
    <source>
        <dbReference type="Proteomes" id="UP001149090"/>
    </source>
</evidence>
<dbReference type="Pfam" id="PF00615">
    <property type="entry name" value="RGS"/>
    <property type="match status" value="1"/>
</dbReference>
<proteinExistence type="predicted"/>
<dbReference type="OrthoDB" id="196547at2759"/>
<protein>
    <submittedName>
        <fullName evidence="3">Electron carrier/ protein disulfide oxidoreductase</fullName>
    </submittedName>
</protein>
<dbReference type="InterPro" id="IPR006869">
    <property type="entry name" value="DUF547"/>
</dbReference>
<dbReference type="AlphaFoldDB" id="A0A9Q0RJ81"/>
<feature type="coiled-coil region" evidence="1">
    <location>
        <begin position="154"/>
        <end position="355"/>
    </location>
</feature>
<dbReference type="Pfam" id="PF04784">
    <property type="entry name" value="DUF547"/>
    <property type="match status" value="1"/>
</dbReference>
<dbReference type="Proteomes" id="UP001149090">
    <property type="component" value="Unassembled WGS sequence"/>
</dbReference>
<evidence type="ECO:0000313" key="3">
    <source>
        <dbReference type="EMBL" id="KAJ5080564.1"/>
    </source>
</evidence>
<reference evidence="3" key="1">
    <citation type="submission" date="2022-10" db="EMBL/GenBank/DDBJ databases">
        <title>Novel sulphate-reducing endosymbionts in the free-living metamonad Anaeramoeba.</title>
        <authorList>
            <person name="Jerlstrom-Hultqvist J."/>
            <person name="Cepicka I."/>
            <person name="Gallot-Lavallee L."/>
            <person name="Salas-Leiva D."/>
            <person name="Curtis B.A."/>
            <person name="Zahonova K."/>
            <person name="Pipaliya S."/>
            <person name="Dacks J."/>
            <person name="Roger A.J."/>
        </authorList>
    </citation>
    <scope>NUCLEOTIDE SEQUENCE</scope>
    <source>
        <strain evidence="3">BMAN</strain>
    </source>
</reference>
<evidence type="ECO:0000256" key="1">
    <source>
        <dbReference type="SAM" id="Coils"/>
    </source>
</evidence>
<evidence type="ECO:0000259" key="2">
    <source>
        <dbReference type="PROSITE" id="PS50132"/>
    </source>
</evidence>
<name>A0A9Q0RJ81_ANAIG</name>
<dbReference type="PANTHER" id="PTHR46361:SF3">
    <property type="entry name" value="ELECTRON CARRIER_ PROTEIN DISULFIDE OXIDOREDUCTASE"/>
    <property type="match status" value="1"/>
</dbReference>
<dbReference type="InterPro" id="IPR016137">
    <property type="entry name" value="RGS"/>
</dbReference>
<dbReference type="EMBL" id="JAPDFW010000008">
    <property type="protein sequence ID" value="KAJ5080564.1"/>
    <property type="molecule type" value="Genomic_DNA"/>
</dbReference>
<dbReference type="SUPFAM" id="SSF48097">
    <property type="entry name" value="Regulator of G-protein signaling, RGS"/>
    <property type="match status" value="1"/>
</dbReference>
<keyword evidence="4" id="KW-1185">Reference proteome</keyword>
<sequence>MGASPSVFQQKHLKKYQQLISKQKQPIFTMDFQKKVIAANKKAEHFFGKHFINSSVEKFVPEIQEKIEIESAKIMDFAIDNIRKNSFFETDFLWLDSKKRKMWSHVMSTIIKIGENEAIQCIYYPLSQPKLDANSLKEEIEIHQKETESNPQLIESLKKQIKQLKFKKKNLIQKDRSGSIISTLNSVKERLRSANIDMEKLSRDLEKTYQLIDFEKLQSNTKEFNTLLSNLKEEKEELRFEIEKLKANALFDQKTNSIQKMKERIQKQKQQNQDMKNQLENEENLVQFYSQDKSQIDEQNLDILNQKLSLKLSFLQKSLENQRKIEKMKELKQKIELEKESFQKLRQEHEELKLHHIPKERSFSIDSRTHDIEETTAWSDEDNLSISTNQSIDDFQAHQNLWDSVDDIAKSKFRSLLFIDFLCRQLKYEPFIFYKEICLYQEIQDPQIRKKTAEQIYHKHIKTDSLFEINLPLKRRKEIHQIIKKDTLDEKLFEPEKEQIRTFLNEKVLPDFKQSMFYEDIQNPTKSHLHSKIAHLSFEQQNQNILNLAIEFSGKPRHPQKVVESLTEFIIDMCHSRYSVSTEQIDLFSLSKSILFLRFILATTELQKIKLKSLLPEQKIPFFINLYNILIFHIAVLRLSPDTNILDEHIFDEYGYNIAGNFLTLQEIKHAILRNDKNSFPQLKKNDNKKYFSLTHFDPRIHFALLALHSQTPILRVFYSDTFDDELNSMTTNFLQTKMIFSTKTKKIVLPILFRNYSHDFGPTSKSMILWISSFIEKTDQLSEMISDFDSYEIRYVEPKKTPVLIFDLTYTSVDQTDSDHSDEKSPIQTN</sequence>